<organism evidence="5">
    <name type="scientific">Tetraodon nigroviridis</name>
    <name type="common">Spotted green pufferfish</name>
    <name type="synonym">Chelonodon nigroviridis</name>
    <dbReference type="NCBI Taxonomy" id="99883"/>
    <lineage>
        <taxon>Eukaryota</taxon>
        <taxon>Metazoa</taxon>
        <taxon>Chordata</taxon>
        <taxon>Craniata</taxon>
        <taxon>Vertebrata</taxon>
        <taxon>Euteleostomi</taxon>
        <taxon>Actinopterygii</taxon>
        <taxon>Neopterygii</taxon>
        <taxon>Teleostei</taxon>
        <taxon>Neoteleostei</taxon>
        <taxon>Acanthomorphata</taxon>
        <taxon>Eupercaria</taxon>
        <taxon>Tetraodontiformes</taxon>
        <taxon>Tetradontoidea</taxon>
        <taxon>Tetraodontidae</taxon>
        <taxon>Tetraodon</taxon>
    </lineage>
</organism>
<dbReference type="Pfam" id="PF01419">
    <property type="entry name" value="Jacalin"/>
    <property type="match status" value="1"/>
</dbReference>
<dbReference type="EMBL" id="CAAE01015119">
    <property type="protein sequence ID" value="CAG12888.1"/>
    <property type="molecule type" value="Genomic_DNA"/>
</dbReference>
<keyword evidence="2" id="KW-0430">Lectin</keyword>
<dbReference type="InterPro" id="IPR001229">
    <property type="entry name" value="Jacalin-like_lectin_dom"/>
</dbReference>
<comment type="caution">
    <text evidence="5">The sequence shown here is derived from an EMBL/GenBank/DDBJ whole genome shotgun (WGS) entry which is preliminary data.</text>
</comment>
<proteinExistence type="predicted"/>
<evidence type="ECO:0000313" key="5">
    <source>
        <dbReference type="EMBL" id="CAG12888.1"/>
    </source>
</evidence>
<dbReference type="Gene3D" id="2.100.10.30">
    <property type="entry name" value="Jacalin-like lectin domain"/>
    <property type="match status" value="1"/>
</dbReference>
<dbReference type="PANTHER" id="PTHR33589">
    <property type="entry name" value="OS11G0524900 PROTEIN"/>
    <property type="match status" value="1"/>
</dbReference>
<accession>Q4RFE4</accession>
<dbReference type="OrthoDB" id="2415936at2759"/>
<dbReference type="GO" id="GO:0030246">
    <property type="term" value="F:carbohydrate binding"/>
    <property type="evidence" value="ECO:0007669"/>
    <property type="project" value="UniProtKB-KW"/>
</dbReference>
<evidence type="ECO:0000256" key="3">
    <source>
        <dbReference type="SAM" id="SignalP"/>
    </source>
</evidence>
<dbReference type="PROSITE" id="PS51752">
    <property type="entry name" value="JACALIN_LECTIN"/>
    <property type="match status" value="1"/>
</dbReference>
<feature type="chain" id="PRO_5004242327" evidence="3">
    <location>
        <begin position="17"/>
        <end position="170"/>
    </location>
</feature>
<dbReference type="SMART" id="SM00915">
    <property type="entry name" value="Jacalin"/>
    <property type="match status" value="1"/>
</dbReference>
<dbReference type="HOGENOM" id="CLU_104246_0_0_1"/>
<dbReference type="InterPro" id="IPR052321">
    <property type="entry name" value="PolyBind_ProtTraffic"/>
</dbReference>
<sequence>MLSLLLLLALCSSALADAGATYSFSPSVGSGTGTSYSLSGTGKITAVRVYEAANAYISGIQLRFGGIWTNLIGRKLGSAMDLELRDDEHIHQISGKYHPSNYIYQLIFYTSAGRSLIVGQPIQNSFNMYTARKNEQLIILSGRFNSAGITAIAAHWGSPDVDYGNVTTSS</sequence>
<dbReference type="SUPFAM" id="SSF51101">
    <property type="entry name" value="Mannose-binding lectins"/>
    <property type="match status" value="1"/>
</dbReference>
<reference evidence="5" key="2">
    <citation type="submission" date="2004-02" db="EMBL/GenBank/DDBJ databases">
        <authorList>
            <consortium name="Genoscope"/>
            <consortium name="Whitehead Institute Centre for Genome Research"/>
        </authorList>
    </citation>
    <scope>NUCLEOTIDE SEQUENCE</scope>
</reference>
<feature type="domain" description="Jacalin-type lectin" evidence="4">
    <location>
        <begin position="22"/>
        <end position="158"/>
    </location>
</feature>
<keyword evidence="1 3" id="KW-0732">Signal</keyword>
<evidence type="ECO:0000256" key="2">
    <source>
        <dbReference type="ARBA" id="ARBA00022734"/>
    </source>
</evidence>
<protein>
    <submittedName>
        <fullName evidence="5">(spotted green pufferfish) hypothetical protein</fullName>
    </submittedName>
</protein>
<dbReference type="KEGG" id="tng:GSTEN00035357G001"/>
<dbReference type="PANTHER" id="PTHR33589:SF3">
    <property type="entry name" value="ZYMOGEN GRANULE MEMBRANE PROTEIN 16-LIKE"/>
    <property type="match status" value="1"/>
</dbReference>
<evidence type="ECO:0000259" key="4">
    <source>
        <dbReference type="PROSITE" id="PS51752"/>
    </source>
</evidence>
<dbReference type="InterPro" id="IPR036404">
    <property type="entry name" value="Jacalin-like_lectin_dom_sf"/>
</dbReference>
<reference evidence="5" key="1">
    <citation type="journal article" date="2004" name="Nature">
        <title>Genome duplication in the teleost fish Tetraodon nigroviridis reveals the early vertebrate proto-karyotype.</title>
        <authorList>
            <person name="Jaillon O."/>
            <person name="Aury J.-M."/>
            <person name="Brunet F."/>
            <person name="Petit J.-L."/>
            <person name="Stange-Thomann N."/>
            <person name="Mauceli E."/>
            <person name="Bouneau L."/>
            <person name="Fischer C."/>
            <person name="Ozouf-Costaz C."/>
            <person name="Bernot A."/>
            <person name="Nicaud S."/>
            <person name="Jaffe D."/>
            <person name="Fisher S."/>
            <person name="Lutfalla G."/>
            <person name="Dossat C."/>
            <person name="Segurens B."/>
            <person name="Dasilva C."/>
            <person name="Salanoubat M."/>
            <person name="Levy M."/>
            <person name="Boudet N."/>
            <person name="Castellano S."/>
            <person name="Anthouard V."/>
            <person name="Jubin C."/>
            <person name="Castelli V."/>
            <person name="Katinka M."/>
            <person name="Vacherie B."/>
            <person name="Biemont C."/>
            <person name="Skalli Z."/>
            <person name="Cattolico L."/>
            <person name="Poulain J."/>
            <person name="De Berardinis V."/>
            <person name="Cruaud C."/>
            <person name="Duprat S."/>
            <person name="Brottier P."/>
            <person name="Coutanceau J.-P."/>
            <person name="Gouzy J."/>
            <person name="Parra G."/>
            <person name="Lardier G."/>
            <person name="Chapple C."/>
            <person name="McKernan K.J."/>
            <person name="McEwan P."/>
            <person name="Bosak S."/>
            <person name="Kellis M."/>
            <person name="Volff J.-N."/>
            <person name="Guigo R."/>
            <person name="Zody M.C."/>
            <person name="Mesirov J."/>
            <person name="Lindblad-Toh K."/>
            <person name="Birren B."/>
            <person name="Nusbaum C."/>
            <person name="Kahn D."/>
            <person name="Robinson-Rechavi M."/>
            <person name="Laudet V."/>
            <person name="Schachter V."/>
            <person name="Quetier F."/>
            <person name="Saurin W."/>
            <person name="Scarpelli C."/>
            <person name="Wincker P."/>
            <person name="Lander E.S."/>
            <person name="Weissenbach J."/>
            <person name="Roest Crollius H."/>
        </authorList>
    </citation>
    <scope>NUCLEOTIDE SEQUENCE [LARGE SCALE GENOMIC DNA]</scope>
</reference>
<evidence type="ECO:0000256" key="1">
    <source>
        <dbReference type="ARBA" id="ARBA00022729"/>
    </source>
</evidence>
<dbReference type="AlphaFoldDB" id="Q4RFE4"/>
<gene>
    <name evidence="5" type="ORF">GSTENG00035357001</name>
</gene>
<feature type="signal peptide" evidence="3">
    <location>
        <begin position="1"/>
        <end position="16"/>
    </location>
</feature>
<name>Q4RFE4_TETNG</name>